<dbReference type="Proteomes" id="UP001141552">
    <property type="component" value="Unassembled WGS sequence"/>
</dbReference>
<accession>A0A9Q0FGJ2</accession>
<evidence type="ECO:0000256" key="7">
    <source>
        <dbReference type="ARBA" id="ARBA00047899"/>
    </source>
</evidence>
<sequence length="298" mass="33364">MATTSGTAAAAAGGGGGDGEPFVEVDPSGRFGRYQELLGAGSTKKVYRAFDQQQGREVAWNQVCLRKFMDNNHTIQSLQNEVQLLKNIRNKNTISIVANWTDKEGCKLNFITDMCTSGNLREYRRKHSRVSIKAIKKWARQILRGLEYLHKCQPCIMHRDLNCSNIFICGYSGVVKIGDFGCAREVGGDVGPDHLAHSMVGTPEYMAPELFEENYTEAVDIYSFGMCLLELVTMEIPYTECKTFLQIYNSVTSGVKPKAMDKVRNLEVRAFIEKCLVKQSDRPSATELLRDAFFNGLD</sequence>
<feature type="region of interest" description="Disordered" evidence="9">
    <location>
        <begin position="1"/>
        <end position="25"/>
    </location>
</feature>
<keyword evidence="12" id="KW-1185">Reference proteome</keyword>
<dbReference type="AlphaFoldDB" id="A0A9Q0FGJ2"/>
<name>A0A9Q0FGJ2_9ROSI</name>
<keyword evidence="6" id="KW-0067">ATP-binding</keyword>
<reference evidence="11" key="1">
    <citation type="submission" date="2022-02" db="EMBL/GenBank/DDBJ databases">
        <authorList>
            <person name="Henning P.M."/>
            <person name="McCubbin A.G."/>
            <person name="Shore J.S."/>
        </authorList>
    </citation>
    <scope>NUCLEOTIDE SEQUENCE</scope>
    <source>
        <strain evidence="11">F60SS</strain>
        <tissue evidence="11">Leaves</tissue>
    </source>
</reference>
<evidence type="ECO:0000256" key="2">
    <source>
        <dbReference type="ARBA" id="ARBA00022527"/>
    </source>
</evidence>
<evidence type="ECO:0000256" key="1">
    <source>
        <dbReference type="ARBA" id="ARBA00012513"/>
    </source>
</evidence>
<proteinExistence type="predicted"/>
<dbReference type="SUPFAM" id="SSF56112">
    <property type="entry name" value="Protein kinase-like (PK-like)"/>
    <property type="match status" value="1"/>
</dbReference>
<evidence type="ECO:0000256" key="3">
    <source>
        <dbReference type="ARBA" id="ARBA00022679"/>
    </source>
</evidence>
<evidence type="ECO:0000256" key="5">
    <source>
        <dbReference type="ARBA" id="ARBA00022777"/>
    </source>
</evidence>
<dbReference type="InterPro" id="IPR050588">
    <property type="entry name" value="WNK_Ser-Thr_kinase"/>
</dbReference>
<dbReference type="Gene3D" id="1.10.510.10">
    <property type="entry name" value="Transferase(Phosphotransferase) domain 1"/>
    <property type="match status" value="1"/>
</dbReference>
<dbReference type="PANTHER" id="PTHR13902">
    <property type="entry name" value="SERINE/THREONINE-PROTEIN KINASE WNK WITH NO LYSINE -RELATED"/>
    <property type="match status" value="1"/>
</dbReference>
<dbReference type="FunFam" id="3.30.200.20:FF:000075">
    <property type="entry name" value="Probable serine/threonine-protein kinase WNK1"/>
    <property type="match status" value="1"/>
</dbReference>
<gene>
    <name evidence="11" type="primary">WNK11_2</name>
    <name evidence="11" type="ORF">Tsubulata_041235</name>
</gene>
<dbReference type="OrthoDB" id="4062651at2759"/>
<dbReference type="Gene3D" id="3.30.200.20">
    <property type="entry name" value="Phosphorylase Kinase, domain 1"/>
    <property type="match status" value="1"/>
</dbReference>
<evidence type="ECO:0000313" key="12">
    <source>
        <dbReference type="Proteomes" id="UP001141552"/>
    </source>
</evidence>
<keyword evidence="3" id="KW-0808">Transferase</keyword>
<keyword evidence="2" id="KW-0723">Serine/threonine-protein kinase</keyword>
<evidence type="ECO:0000256" key="8">
    <source>
        <dbReference type="ARBA" id="ARBA00048679"/>
    </source>
</evidence>
<dbReference type="GO" id="GO:0005524">
    <property type="term" value="F:ATP binding"/>
    <property type="evidence" value="ECO:0007669"/>
    <property type="project" value="UniProtKB-KW"/>
</dbReference>
<comment type="catalytic activity">
    <reaction evidence="7">
        <text>L-threonyl-[protein] + ATP = O-phospho-L-threonyl-[protein] + ADP + H(+)</text>
        <dbReference type="Rhea" id="RHEA:46608"/>
        <dbReference type="Rhea" id="RHEA-COMP:11060"/>
        <dbReference type="Rhea" id="RHEA-COMP:11605"/>
        <dbReference type="ChEBI" id="CHEBI:15378"/>
        <dbReference type="ChEBI" id="CHEBI:30013"/>
        <dbReference type="ChEBI" id="CHEBI:30616"/>
        <dbReference type="ChEBI" id="CHEBI:61977"/>
        <dbReference type="ChEBI" id="CHEBI:456216"/>
        <dbReference type="EC" id="2.7.11.1"/>
    </reaction>
</comment>
<reference evidence="11" key="2">
    <citation type="journal article" date="2023" name="Plants (Basel)">
        <title>Annotation of the Turnera subulata (Passifloraceae) Draft Genome Reveals the S-Locus Evolved after the Divergence of Turneroideae from Passifloroideae in a Stepwise Manner.</title>
        <authorList>
            <person name="Henning P.M."/>
            <person name="Roalson E.H."/>
            <person name="Mir W."/>
            <person name="McCubbin A.G."/>
            <person name="Shore J.S."/>
        </authorList>
    </citation>
    <scope>NUCLEOTIDE SEQUENCE</scope>
    <source>
        <strain evidence="11">F60SS</strain>
    </source>
</reference>
<evidence type="ECO:0000256" key="9">
    <source>
        <dbReference type="SAM" id="MobiDB-lite"/>
    </source>
</evidence>
<protein>
    <recommendedName>
        <fullName evidence="1">non-specific serine/threonine protein kinase</fullName>
        <ecNumber evidence="1">2.7.11.1</ecNumber>
    </recommendedName>
</protein>
<dbReference type="InterPro" id="IPR011009">
    <property type="entry name" value="Kinase-like_dom_sf"/>
</dbReference>
<dbReference type="InterPro" id="IPR000719">
    <property type="entry name" value="Prot_kinase_dom"/>
</dbReference>
<dbReference type="EMBL" id="JAKUCV010005652">
    <property type="protein sequence ID" value="KAJ4830379.1"/>
    <property type="molecule type" value="Genomic_DNA"/>
</dbReference>
<evidence type="ECO:0000259" key="10">
    <source>
        <dbReference type="PROSITE" id="PS50011"/>
    </source>
</evidence>
<dbReference type="Pfam" id="PF00069">
    <property type="entry name" value="Pkinase"/>
    <property type="match status" value="1"/>
</dbReference>
<evidence type="ECO:0000256" key="6">
    <source>
        <dbReference type="ARBA" id="ARBA00022840"/>
    </source>
</evidence>
<dbReference type="GO" id="GO:0004674">
    <property type="term" value="F:protein serine/threonine kinase activity"/>
    <property type="evidence" value="ECO:0007669"/>
    <property type="project" value="UniProtKB-KW"/>
</dbReference>
<keyword evidence="5 11" id="KW-0418">Kinase</keyword>
<comment type="catalytic activity">
    <reaction evidence="8">
        <text>L-seryl-[protein] + ATP = O-phospho-L-seryl-[protein] + ADP + H(+)</text>
        <dbReference type="Rhea" id="RHEA:17989"/>
        <dbReference type="Rhea" id="RHEA-COMP:9863"/>
        <dbReference type="Rhea" id="RHEA-COMP:11604"/>
        <dbReference type="ChEBI" id="CHEBI:15378"/>
        <dbReference type="ChEBI" id="CHEBI:29999"/>
        <dbReference type="ChEBI" id="CHEBI:30616"/>
        <dbReference type="ChEBI" id="CHEBI:83421"/>
        <dbReference type="ChEBI" id="CHEBI:456216"/>
        <dbReference type="EC" id="2.7.11.1"/>
    </reaction>
</comment>
<evidence type="ECO:0000256" key="4">
    <source>
        <dbReference type="ARBA" id="ARBA00022741"/>
    </source>
</evidence>
<dbReference type="EC" id="2.7.11.1" evidence="1"/>
<comment type="caution">
    <text evidence="11">The sequence shown here is derived from an EMBL/GenBank/DDBJ whole genome shotgun (WGS) entry which is preliminary data.</text>
</comment>
<dbReference type="PROSITE" id="PS50011">
    <property type="entry name" value="PROTEIN_KINASE_DOM"/>
    <property type="match status" value="1"/>
</dbReference>
<feature type="domain" description="Protein kinase" evidence="10">
    <location>
        <begin position="32"/>
        <end position="294"/>
    </location>
</feature>
<organism evidence="11 12">
    <name type="scientific">Turnera subulata</name>
    <dbReference type="NCBI Taxonomy" id="218843"/>
    <lineage>
        <taxon>Eukaryota</taxon>
        <taxon>Viridiplantae</taxon>
        <taxon>Streptophyta</taxon>
        <taxon>Embryophyta</taxon>
        <taxon>Tracheophyta</taxon>
        <taxon>Spermatophyta</taxon>
        <taxon>Magnoliopsida</taxon>
        <taxon>eudicotyledons</taxon>
        <taxon>Gunneridae</taxon>
        <taxon>Pentapetalae</taxon>
        <taxon>rosids</taxon>
        <taxon>fabids</taxon>
        <taxon>Malpighiales</taxon>
        <taxon>Passifloraceae</taxon>
        <taxon>Turnera</taxon>
    </lineage>
</organism>
<feature type="compositionally biased region" description="Low complexity" evidence="9">
    <location>
        <begin position="1"/>
        <end position="11"/>
    </location>
</feature>
<evidence type="ECO:0000313" key="11">
    <source>
        <dbReference type="EMBL" id="KAJ4830379.1"/>
    </source>
</evidence>
<keyword evidence="4" id="KW-0547">Nucleotide-binding</keyword>